<dbReference type="GO" id="GO:0020037">
    <property type="term" value="F:heme binding"/>
    <property type="evidence" value="ECO:0007669"/>
    <property type="project" value="InterPro"/>
</dbReference>
<dbReference type="FunFam" id="1.10.630.10:FF:000047">
    <property type="entry name" value="Cytochrome P450 monooxygenase"/>
    <property type="match status" value="1"/>
</dbReference>
<evidence type="ECO:0000313" key="11">
    <source>
        <dbReference type="EMBL" id="KAK2623716.1"/>
    </source>
</evidence>
<dbReference type="EMBL" id="JAUBYV010000012">
    <property type="protein sequence ID" value="KAK2623716.1"/>
    <property type="molecule type" value="Genomic_DNA"/>
</dbReference>
<sequence length="499" mass="56814">MTSSVLSPSGLGMIAAFLISLYLVRIVFTVIFNLYFHPLAKFPGPASRAGVYASDYWKLYDGSHPQNLKALHDKYGDVVRIRPDTLTFNNAAAWKDIYGTRPGRGQLRKDPQFYSIAGESKVDIISCNDADHSRMRKLLSHAFSDSALRQQEGLLTPHFELLVQRLLEQIDGPTAGKVDIKNWYNFLTFDVIGDMAFGESFGALESGTYHKWIANLFGGIKYARFLSIASFYQPALDVLMLLAKAVPAISEMKREHMEFCREKTRHRLETETDRRDFMSYILRHNDEKGMSRDELMNTSELLILAGSETTATLLSGLTYLLLSTPCAYAKVQREVREAFASADDITLTSTGQLPYLHACIEEALRIYPPVPIALPRLTRPEGDVIGGVFTKVAVAQLATYYSSKNFHDPETFAPERWLPDAPERFHGDIKEAMNPFSTGPRNCIGKNLAYNEMRSVMARMLWHFDMHLCEESRNWLEQKVYFMWEKEELNIVLSRRKDL</sequence>
<evidence type="ECO:0000256" key="9">
    <source>
        <dbReference type="RuleBase" id="RU000461"/>
    </source>
</evidence>
<evidence type="ECO:0000256" key="4">
    <source>
        <dbReference type="ARBA" id="ARBA00022723"/>
    </source>
</evidence>
<evidence type="ECO:0000256" key="6">
    <source>
        <dbReference type="ARBA" id="ARBA00023004"/>
    </source>
</evidence>
<keyword evidence="6 8" id="KW-0408">Iron</keyword>
<evidence type="ECO:0000256" key="3">
    <source>
        <dbReference type="ARBA" id="ARBA00022617"/>
    </source>
</evidence>
<evidence type="ECO:0000313" key="12">
    <source>
        <dbReference type="Proteomes" id="UP001285354"/>
    </source>
</evidence>
<dbReference type="InterPro" id="IPR017972">
    <property type="entry name" value="Cyt_P450_CS"/>
</dbReference>
<dbReference type="Pfam" id="PF00067">
    <property type="entry name" value="p450"/>
    <property type="match status" value="1"/>
</dbReference>
<dbReference type="PANTHER" id="PTHR24305">
    <property type="entry name" value="CYTOCHROME P450"/>
    <property type="match status" value="1"/>
</dbReference>
<keyword evidence="5 9" id="KW-0560">Oxidoreductase</keyword>
<evidence type="ECO:0000256" key="1">
    <source>
        <dbReference type="ARBA" id="ARBA00001971"/>
    </source>
</evidence>
<dbReference type="InterPro" id="IPR001128">
    <property type="entry name" value="Cyt_P450"/>
</dbReference>
<keyword evidence="12" id="KW-1185">Reference proteome</keyword>
<dbReference type="GO" id="GO:0016705">
    <property type="term" value="F:oxidoreductase activity, acting on paired donors, with incorporation or reduction of molecular oxygen"/>
    <property type="evidence" value="ECO:0007669"/>
    <property type="project" value="InterPro"/>
</dbReference>
<dbReference type="GO" id="GO:0009403">
    <property type="term" value="P:toxin biosynthetic process"/>
    <property type="evidence" value="ECO:0007669"/>
    <property type="project" value="UniProtKB-ARBA"/>
</dbReference>
<dbReference type="PRINTS" id="PR00385">
    <property type="entry name" value="P450"/>
</dbReference>
<dbReference type="PANTHER" id="PTHR24305:SF210">
    <property type="entry name" value="CYTOCHROME P450 MONOOXYGENASE ASQL-RELATED"/>
    <property type="match status" value="1"/>
</dbReference>
<dbReference type="InterPro" id="IPR036396">
    <property type="entry name" value="Cyt_P450_sf"/>
</dbReference>
<organism evidence="11 12">
    <name type="scientific">Diplocarpon rosae</name>
    <dbReference type="NCBI Taxonomy" id="946125"/>
    <lineage>
        <taxon>Eukaryota</taxon>
        <taxon>Fungi</taxon>
        <taxon>Dikarya</taxon>
        <taxon>Ascomycota</taxon>
        <taxon>Pezizomycotina</taxon>
        <taxon>Leotiomycetes</taxon>
        <taxon>Helotiales</taxon>
        <taxon>Drepanopezizaceae</taxon>
        <taxon>Diplocarpon</taxon>
    </lineage>
</organism>
<evidence type="ECO:0000256" key="10">
    <source>
        <dbReference type="SAM" id="Phobius"/>
    </source>
</evidence>
<dbReference type="Proteomes" id="UP001285354">
    <property type="component" value="Unassembled WGS sequence"/>
</dbReference>
<gene>
    <name evidence="11" type="ORF">QTJ16_006897</name>
</gene>
<feature type="binding site" description="axial binding residue" evidence="8">
    <location>
        <position position="443"/>
    </location>
    <ligand>
        <name>heme</name>
        <dbReference type="ChEBI" id="CHEBI:30413"/>
    </ligand>
    <ligandPart>
        <name>Fe</name>
        <dbReference type="ChEBI" id="CHEBI:18248"/>
    </ligandPart>
</feature>
<reference evidence="11" key="1">
    <citation type="submission" date="2023-06" db="EMBL/GenBank/DDBJ databases">
        <title>Draft genome of Marssonina rosae.</title>
        <authorList>
            <person name="Cheng Q."/>
        </authorList>
    </citation>
    <scope>NUCLEOTIDE SEQUENCE</scope>
    <source>
        <strain evidence="11">R4</strain>
    </source>
</reference>
<dbReference type="PRINTS" id="PR00463">
    <property type="entry name" value="EP450I"/>
</dbReference>
<dbReference type="SUPFAM" id="SSF48264">
    <property type="entry name" value="Cytochrome P450"/>
    <property type="match status" value="1"/>
</dbReference>
<dbReference type="InterPro" id="IPR002401">
    <property type="entry name" value="Cyt_P450_E_grp-I"/>
</dbReference>
<evidence type="ECO:0008006" key="13">
    <source>
        <dbReference type="Google" id="ProtNLM"/>
    </source>
</evidence>
<comment type="cofactor">
    <cofactor evidence="1 8">
        <name>heme</name>
        <dbReference type="ChEBI" id="CHEBI:30413"/>
    </cofactor>
</comment>
<evidence type="ECO:0000256" key="7">
    <source>
        <dbReference type="ARBA" id="ARBA00023033"/>
    </source>
</evidence>
<dbReference type="InterPro" id="IPR050121">
    <property type="entry name" value="Cytochrome_P450_monoxygenase"/>
</dbReference>
<dbReference type="GO" id="GO:0005506">
    <property type="term" value="F:iron ion binding"/>
    <property type="evidence" value="ECO:0007669"/>
    <property type="project" value="InterPro"/>
</dbReference>
<evidence type="ECO:0000256" key="5">
    <source>
        <dbReference type="ARBA" id="ARBA00023002"/>
    </source>
</evidence>
<evidence type="ECO:0000256" key="8">
    <source>
        <dbReference type="PIRSR" id="PIRSR602401-1"/>
    </source>
</evidence>
<keyword evidence="10" id="KW-0472">Membrane</keyword>
<dbReference type="GO" id="GO:0004497">
    <property type="term" value="F:monooxygenase activity"/>
    <property type="evidence" value="ECO:0007669"/>
    <property type="project" value="UniProtKB-KW"/>
</dbReference>
<comment type="similarity">
    <text evidence="2 9">Belongs to the cytochrome P450 family.</text>
</comment>
<dbReference type="PROSITE" id="PS00086">
    <property type="entry name" value="CYTOCHROME_P450"/>
    <property type="match status" value="1"/>
</dbReference>
<feature type="transmembrane region" description="Helical" evidence="10">
    <location>
        <begin position="12"/>
        <end position="36"/>
    </location>
</feature>
<keyword evidence="3 8" id="KW-0349">Heme</keyword>
<comment type="caution">
    <text evidence="11">The sequence shown here is derived from an EMBL/GenBank/DDBJ whole genome shotgun (WGS) entry which is preliminary data.</text>
</comment>
<dbReference type="CDD" id="cd11058">
    <property type="entry name" value="CYP60B-like"/>
    <property type="match status" value="1"/>
</dbReference>
<keyword evidence="10" id="KW-1133">Transmembrane helix</keyword>
<evidence type="ECO:0000256" key="2">
    <source>
        <dbReference type="ARBA" id="ARBA00010617"/>
    </source>
</evidence>
<protein>
    <recommendedName>
        <fullName evidence="13">Cytochrome P450 monooxygenase</fullName>
    </recommendedName>
</protein>
<proteinExistence type="inferred from homology"/>
<accession>A0AAD9WBW4</accession>
<dbReference type="AlphaFoldDB" id="A0AAD9WBW4"/>
<keyword evidence="4 8" id="KW-0479">Metal-binding</keyword>
<keyword evidence="10" id="KW-0812">Transmembrane</keyword>
<dbReference type="Gene3D" id="1.10.630.10">
    <property type="entry name" value="Cytochrome P450"/>
    <property type="match status" value="1"/>
</dbReference>
<name>A0AAD9WBW4_9HELO</name>
<keyword evidence="7 9" id="KW-0503">Monooxygenase</keyword>